<dbReference type="AlphaFoldDB" id="A0A3D9SNB8"/>
<accession>A0A3D9SNB8</accession>
<dbReference type="GO" id="GO:0005524">
    <property type="term" value="F:ATP binding"/>
    <property type="evidence" value="ECO:0007669"/>
    <property type="project" value="UniProtKB-KW"/>
</dbReference>
<gene>
    <name evidence="7" type="ORF">DFJ69_0842</name>
</gene>
<evidence type="ECO:0000256" key="1">
    <source>
        <dbReference type="ARBA" id="ARBA00004202"/>
    </source>
</evidence>
<evidence type="ECO:0000259" key="6">
    <source>
        <dbReference type="PROSITE" id="PS50893"/>
    </source>
</evidence>
<dbReference type="InterPro" id="IPR027417">
    <property type="entry name" value="P-loop_NTPase"/>
</dbReference>
<dbReference type="GO" id="GO:0046677">
    <property type="term" value="P:response to antibiotic"/>
    <property type="evidence" value="ECO:0007669"/>
    <property type="project" value="UniProtKB-KW"/>
</dbReference>
<evidence type="ECO:0000256" key="3">
    <source>
        <dbReference type="ARBA" id="ARBA00022741"/>
    </source>
</evidence>
<dbReference type="InterPro" id="IPR003593">
    <property type="entry name" value="AAA+_ATPase"/>
</dbReference>
<comment type="caution">
    <text evidence="7">The sequence shown here is derived from an EMBL/GenBank/DDBJ whole genome shotgun (WGS) entry which is preliminary data.</text>
</comment>
<dbReference type="GO" id="GO:0016887">
    <property type="term" value="F:ATP hydrolysis activity"/>
    <property type="evidence" value="ECO:0007669"/>
    <property type="project" value="InterPro"/>
</dbReference>
<dbReference type="PROSITE" id="PS50893">
    <property type="entry name" value="ABC_TRANSPORTER_2"/>
    <property type="match status" value="1"/>
</dbReference>
<dbReference type="SUPFAM" id="SSF52540">
    <property type="entry name" value="P-loop containing nucleoside triphosphate hydrolases"/>
    <property type="match status" value="1"/>
</dbReference>
<dbReference type="Pfam" id="PF00005">
    <property type="entry name" value="ABC_tran"/>
    <property type="match status" value="1"/>
</dbReference>
<dbReference type="PANTHER" id="PTHR42711">
    <property type="entry name" value="ABC TRANSPORTER ATP-BINDING PROTEIN"/>
    <property type="match status" value="1"/>
</dbReference>
<dbReference type="CDD" id="cd03230">
    <property type="entry name" value="ABC_DR_subfamily_A"/>
    <property type="match status" value="1"/>
</dbReference>
<reference evidence="7 8" key="1">
    <citation type="submission" date="2018-08" db="EMBL/GenBank/DDBJ databases">
        <title>Sequencing the genomes of 1000 actinobacteria strains.</title>
        <authorList>
            <person name="Klenk H.-P."/>
        </authorList>
    </citation>
    <scope>NUCLEOTIDE SEQUENCE [LARGE SCALE GENOMIC DNA]</scope>
    <source>
        <strain evidence="7 8">DSM 43927</strain>
    </source>
</reference>
<dbReference type="OrthoDB" id="9804819at2"/>
<keyword evidence="5" id="KW-0046">Antibiotic resistance</keyword>
<dbReference type="Proteomes" id="UP000256661">
    <property type="component" value="Unassembled WGS sequence"/>
</dbReference>
<protein>
    <submittedName>
        <fullName evidence="7">ABC-2 type transport system ATP-binding protein</fullName>
    </submittedName>
</protein>
<keyword evidence="3" id="KW-0547">Nucleotide-binding</keyword>
<evidence type="ECO:0000313" key="8">
    <source>
        <dbReference type="Proteomes" id="UP000256661"/>
    </source>
</evidence>
<dbReference type="InterPro" id="IPR003439">
    <property type="entry name" value="ABC_transporter-like_ATP-bd"/>
</dbReference>
<feature type="domain" description="ABC transporter" evidence="6">
    <location>
        <begin position="6"/>
        <end position="214"/>
    </location>
</feature>
<dbReference type="GO" id="GO:0005886">
    <property type="term" value="C:plasma membrane"/>
    <property type="evidence" value="ECO:0007669"/>
    <property type="project" value="UniProtKB-SubCell"/>
</dbReference>
<keyword evidence="2" id="KW-0813">Transport</keyword>
<dbReference type="EMBL" id="QTTT01000001">
    <property type="protein sequence ID" value="REE95453.1"/>
    <property type="molecule type" value="Genomic_DNA"/>
</dbReference>
<evidence type="ECO:0000256" key="5">
    <source>
        <dbReference type="ARBA" id="ARBA00023251"/>
    </source>
</evidence>
<proteinExistence type="predicted"/>
<organism evidence="7 8">
    <name type="scientific">Thermomonospora umbrina</name>
    <dbReference type="NCBI Taxonomy" id="111806"/>
    <lineage>
        <taxon>Bacteria</taxon>
        <taxon>Bacillati</taxon>
        <taxon>Actinomycetota</taxon>
        <taxon>Actinomycetes</taxon>
        <taxon>Streptosporangiales</taxon>
        <taxon>Thermomonosporaceae</taxon>
        <taxon>Thermomonospora</taxon>
    </lineage>
</organism>
<dbReference type="PANTHER" id="PTHR42711:SF16">
    <property type="entry name" value="ABC TRANSPORTER ATP-BINDING PROTEIN"/>
    <property type="match status" value="1"/>
</dbReference>
<dbReference type="SMART" id="SM00382">
    <property type="entry name" value="AAA"/>
    <property type="match status" value="1"/>
</dbReference>
<comment type="subcellular location">
    <subcellularLocation>
        <location evidence="1">Cell membrane</location>
        <topology evidence="1">Peripheral membrane protein</topology>
    </subcellularLocation>
</comment>
<keyword evidence="4 7" id="KW-0067">ATP-binding</keyword>
<evidence type="ECO:0000313" key="7">
    <source>
        <dbReference type="EMBL" id="REE95453.1"/>
    </source>
</evidence>
<name>A0A3D9SNB8_9ACTN</name>
<evidence type="ECO:0000256" key="4">
    <source>
        <dbReference type="ARBA" id="ARBA00022840"/>
    </source>
</evidence>
<sequence>MSRNVIEVRDLTAGRGGADAVRGASFTVPRGTVYALLGRYGSGKTTLLETVAGDRRPLAGTVRVAGIDPYARGGAGGVWREGGLFPGLTVAEVVETWRRWTLDPLGADEVLDRVGLSGLSGTPFERLGPGARRRLDLALALMGRSDVLFLDEPTTGLTGGDARQVRTTVRELAHGGTTVLLATCDPQEARGADRVGVLDAGRLITGDDSVRLRAA</sequence>
<keyword evidence="8" id="KW-1185">Reference proteome</keyword>
<evidence type="ECO:0000256" key="2">
    <source>
        <dbReference type="ARBA" id="ARBA00022448"/>
    </source>
</evidence>
<dbReference type="Gene3D" id="3.40.50.300">
    <property type="entry name" value="P-loop containing nucleotide triphosphate hydrolases"/>
    <property type="match status" value="1"/>
</dbReference>
<dbReference type="RefSeq" id="WP_116021250.1">
    <property type="nucleotide sequence ID" value="NZ_QTTT01000001.1"/>
</dbReference>
<dbReference type="InterPro" id="IPR050763">
    <property type="entry name" value="ABC_transporter_ATP-binding"/>
</dbReference>